<accession>A0A0E4HGZ0</accession>
<dbReference type="HOGENOM" id="CLU_3064313_0_0_9"/>
<dbReference type="AlphaFoldDB" id="A0A0E4HGZ0"/>
<dbReference type="Proteomes" id="UP000033163">
    <property type="component" value="Chromosome I"/>
</dbReference>
<sequence length="53" mass="5805">MDDLLPLPPSPGGVRTLQLQQAGFTPVYTCRRVVIISVPDFAFVLNSVSPYNN</sequence>
<dbReference type="KEGG" id="pri:PRIO_5383"/>
<organism evidence="1 2">
    <name type="scientific">Paenibacillus riograndensis SBR5</name>
    <dbReference type="NCBI Taxonomy" id="1073571"/>
    <lineage>
        <taxon>Bacteria</taxon>
        <taxon>Bacillati</taxon>
        <taxon>Bacillota</taxon>
        <taxon>Bacilli</taxon>
        <taxon>Bacillales</taxon>
        <taxon>Paenibacillaceae</taxon>
        <taxon>Paenibacillus</taxon>
        <taxon>Paenibacillus sonchi group</taxon>
    </lineage>
</organism>
<evidence type="ECO:0000313" key="1">
    <source>
        <dbReference type="EMBL" id="CQR57772.1"/>
    </source>
</evidence>
<gene>
    <name evidence="1" type="ORF">PRIO_5383</name>
</gene>
<dbReference type="PATRIC" id="fig|1073571.4.peg.5767"/>
<evidence type="ECO:0000313" key="2">
    <source>
        <dbReference type="Proteomes" id="UP000033163"/>
    </source>
</evidence>
<proteinExistence type="predicted"/>
<name>A0A0E4HGZ0_9BACL</name>
<protein>
    <submittedName>
        <fullName evidence="1">Uncharacterized protein</fullName>
    </submittedName>
</protein>
<dbReference type="EMBL" id="LN831776">
    <property type="protein sequence ID" value="CQR57772.1"/>
    <property type="molecule type" value="Genomic_DNA"/>
</dbReference>
<reference evidence="2" key="1">
    <citation type="submission" date="2015-03" db="EMBL/GenBank/DDBJ databases">
        <authorList>
            <person name="Wibberg D."/>
        </authorList>
    </citation>
    <scope>NUCLEOTIDE SEQUENCE [LARGE SCALE GENOMIC DNA]</scope>
</reference>